<dbReference type="EMBL" id="JAVDWR010000033">
    <property type="protein sequence ID" value="MDR7123089.1"/>
    <property type="molecule type" value="Genomic_DNA"/>
</dbReference>
<proteinExistence type="predicted"/>
<dbReference type="Pfam" id="PF15428">
    <property type="entry name" value="Imm26"/>
    <property type="match status" value="1"/>
</dbReference>
<accession>A0ABU1W551</accession>
<evidence type="ECO:0000313" key="2">
    <source>
        <dbReference type="Proteomes" id="UP001257909"/>
    </source>
</evidence>
<name>A0ABU1W551_9GAMM</name>
<protein>
    <recommendedName>
        <fullName evidence="3">Immunity protein 26</fullName>
    </recommendedName>
</protein>
<evidence type="ECO:0000313" key="1">
    <source>
        <dbReference type="EMBL" id="MDR7123089.1"/>
    </source>
</evidence>
<keyword evidence="2" id="KW-1185">Reference proteome</keyword>
<reference evidence="1 2" key="1">
    <citation type="submission" date="2023-07" db="EMBL/GenBank/DDBJ databases">
        <title>Sorghum-associated microbial communities from plants grown in Nebraska, USA.</title>
        <authorList>
            <person name="Schachtman D."/>
        </authorList>
    </citation>
    <scope>NUCLEOTIDE SEQUENCE [LARGE SCALE GENOMIC DNA]</scope>
    <source>
        <strain evidence="1 2">4138</strain>
    </source>
</reference>
<dbReference type="InterPro" id="IPR029278">
    <property type="entry name" value="Imm26"/>
</dbReference>
<sequence>MKVSKSVGNKISNGMVFAIPLDNQSFSFCVACVGNEFAFFDYQSNDASLPNGLIEKPIIFRILVAKGEHKVGGWHYVGQIDLPAHFKAASRFLHKPVGSENYFIYYDGVSMPAEDNDVQGLELLTIWFAEDVVERLKEYFKGESSSSVFAIKKQLNIEM</sequence>
<dbReference type="Proteomes" id="UP001257909">
    <property type="component" value="Unassembled WGS sequence"/>
</dbReference>
<organism evidence="1 2">
    <name type="scientific">Rheinheimera soli</name>
    <dbReference type="NCBI Taxonomy" id="443616"/>
    <lineage>
        <taxon>Bacteria</taxon>
        <taxon>Pseudomonadati</taxon>
        <taxon>Pseudomonadota</taxon>
        <taxon>Gammaproteobacteria</taxon>
        <taxon>Chromatiales</taxon>
        <taxon>Chromatiaceae</taxon>
        <taxon>Rheinheimera</taxon>
    </lineage>
</organism>
<gene>
    <name evidence="1" type="ORF">J2W69_004072</name>
</gene>
<evidence type="ECO:0008006" key="3">
    <source>
        <dbReference type="Google" id="ProtNLM"/>
    </source>
</evidence>
<comment type="caution">
    <text evidence="1">The sequence shown here is derived from an EMBL/GenBank/DDBJ whole genome shotgun (WGS) entry which is preliminary data.</text>
</comment>
<dbReference type="RefSeq" id="WP_310281928.1">
    <property type="nucleotide sequence ID" value="NZ_JAVDWR010000033.1"/>
</dbReference>